<proteinExistence type="predicted"/>
<sequence>MNYVLYVVGPEASGKTDLTNQLVQQCQDKLFIHPKKYPPTTGQQMLTLTLGPACSVEVREVGGLMVNSWEKFIKSKVSGTDGKAARYALLFVVSASAPQQLPLSISAFQLLKRCDGVCAEWPALIVVQKAGMPHVMSLPEVKQLVIDGALVQDTSIMEVDSWNGIGLGDVHVWLQKTFVL</sequence>
<comment type="caution">
    <text evidence="1">The sequence shown here is derived from an EMBL/GenBank/DDBJ whole genome shotgun (WGS) entry which is preliminary data.</text>
</comment>
<dbReference type="EMBL" id="ATMH01000581">
    <property type="protein sequence ID" value="EPY36439.1"/>
    <property type="molecule type" value="Genomic_DNA"/>
</dbReference>
<dbReference type="SUPFAM" id="SSF52540">
    <property type="entry name" value="P-loop containing nucleoside triphosphate hydrolases"/>
    <property type="match status" value="1"/>
</dbReference>
<dbReference type="CDD" id="cd00882">
    <property type="entry name" value="Ras_like_GTPase"/>
    <property type="match status" value="1"/>
</dbReference>
<protein>
    <submittedName>
        <fullName evidence="1">ADP-ribosylation factor-like protein 16</fullName>
    </submittedName>
</protein>
<dbReference type="Gene3D" id="3.40.50.300">
    <property type="entry name" value="P-loop containing nucleotide triphosphate hydrolases"/>
    <property type="match status" value="1"/>
</dbReference>
<accession>S9V5U0</accession>
<keyword evidence="2" id="KW-1185">Reference proteome</keyword>
<dbReference type="AlphaFoldDB" id="S9V5U0"/>
<reference evidence="1 2" key="1">
    <citation type="journal article" date="2013" name="PLoS ONE">
        <title>Predicting the Proteins of Angomonas deanei, Strigomonas culicis and Their Respective Endosymbionts Reveals New Aspects of the Trypanosomatidae Family.</title>
        <authorList>
            <person name="Motta M.C."/>
            <person name="Martins A.C."/>
            <person name="de Souza S.S."/>
            <person name="Catta-Preta C.M."/>
            <person name="Silva R."/>
            <person name="Klein C.C."/>
            <person name="de Almeida L.G."/>
            <person name="de Lima Cunha O."/>
            <person name="Ciapina L.P."/>
            <person name="Brocchi M."/>
            <person name="Colabardini A.C."/>
            <person name="de Araujo Lima B."/>
            <person name="Machado C.R."/>
            <person name="de Almeida Soares C.M."/>
            <person name="Probst C.M."/>
            <person name="de Menezes C.B."/>
            <person name="Thompson C.E."/>
            <person name="Bartholomeu D.C."/>
            <person name="Gradia D.F."/>
            <person name="Pavoni D.P."/>
            <person name="Grisard E.C."/>
            <person name="Fantinatti-Garboggini F."/>
            <person name="Marchini F.K."/>
            <person name="Rodrigues-Luiz G.F."/>
            <person name="Wagner G."/>
            <person name="Goldman G.H."/>
            <person name="Fietto J.L."/>
            <person name="Elias M.C."/>
            <person name="Goldman M.H."/>
            <person name="Sagot M.F."/>
            <person name="Pereira M."/>
            <person name="Stoco P.H."/>
            <person name="de Mendonca-Neto R.P."/>
            <person name="Teixeira S.M."/>
            <person name="Maciel T.E."/>
            <person name="de Oliveira Mendes T.A."/>
            <person name="Urmenyi T.P."/>
            <person name="de Souza W."/>
            <person name="Schenkman S."/>
            <person name="de Vasconcelos A.T."/>
        </authorList>
    </citation>
    <scope>NUCLEOTIDE SEQUENCE [LARGE SCALE GENOMIC DNA]</scope>
</reference>
<dbReference type="InterPro" id="IPR027417">
    <property type="entry name" value="P-loop_NTPase"/>
</dbReference>
<dbReference type="Proteomes" id="UP000015354">
    <property type="component" value="Unassembled WGS sequence"/>
</dbReference>
<evidence type="ECO:0000313" key="2">
    <source>
        <dbReference type="Proteomes" id="UP000015354"/>
    </source>
</evidence>
<name>S9V5U0_9TRYP</name>
<gene>
    <name evidence="1" type="ORF">STCU_00581</name>
</gene>
<dbReference type="OrthoDB" id="365445at2759"/>
<dbReference type="PANTHER" id="PTHR46688">
    <property type="entry name" value="ADP-RIBOSYLATION FACTOR-LIKE PROTEIN 16"/>
    <property type="match status" value="1"/>
</dbReference>
<evidence type="ECO:0000313" key="1">
    <source>
        <dbReference type="EMBL" id="EPY36439.1"/>
    </source>
</evidence>
<dbReference type="PANTHER" id="PTHR46688:SF1">
    <property type="entry name" value="ADP-RIBOSYLATION FACTOR-LIKE PROTEIN 16"/>
    <property type="match status" value="1"/>
</dbReference>
<organism evidence="1 2">
    <name type="scientific">Strigomonas culicis</name>
    <dbReference type="NCBI Taxonomy" id="28005"/>
    <lineage>
        <taxon>Eukaryota</taxon>
        <taxon>Discoba</taxon>
        <taxon>Euglenozoa</taxon>
        <taxon>Kinetoplastea</taxon>
        <taxon>Metakinetoplastina</taxon>
        <taxon>Trypanosomatida</taxon>
        <taxon>Trypanosomatidae</taxon>
        <taxon>Strigomonadinae</taxon>
        <taxon>Strigomonas</taxon>
    </lineage>
</organism>